<evidence type="ECO:0000256" key="4">
    <source>
        <dbReference type="ARBA" id="ARBA00023125"/>
    </source>
</evidence>
<dbReference type="InterPro" id="IPR000838">
    <property type="entry name" value="RNA_pol_sigma70_ECF_CS"/>
</dbReference>
<dbReference type="GO" id="GO:0016987">
    <property type="term" value="F:sigma factor activity"/>
    <property type="evidence" value="ECO:0007669"/>
    <property type="project" value="UniProtKB-KW"/>
</dbReference>
<comment type="caution">
    <text evidence="9">The sequence shown here is derived from an EMBL/GenBank/DDBJ whole genome shotgun (WGS) entry which is preliminary data.</text>
</comment>
<keyword evidence="2 6" id="KW-0805">Transcription regulation</keyword>
<evidence type="ECO:0000256" key="5">
    <source>
        <dbReference type="ARBA" id="ARBA00023163"/>
    </source>
</evidence>
<feature type="domain" description="RNA polymerase sigma-70 region 2" evidence="7">
    <location>
        <begin position="30"/>
        <end position="92"/>
    </location>
</feature>
<evidence type="ECO:0000313" key="9">
    <source>
        <dbReference type="EMBL" id="RZO18186.1"/>
    </source>
</evidence>
<dbReference type="Pfam" id="PF04542">
    <property type="entry name" value="Sigma70_r2"/>
    <property type="match status" value="1"/>
</dbReference>
<evidence type="ECO:0000256" key="3">
    <source>
        <dbReference type="ARBA" id="ARBA00023082"/>
    </source>
</evidence>
<dbReference type="GO" id="GO:0003677">
    <property type="term" value="F:DNA binding"/>
    <property type="evidence" value="ECO:0007669"/>
    <property type="project" value="UniProtKB-KW"/>
</dbReference>
<keyword evidence="3 6" id="KW-0731">Sigma factor</keyword>
<keyword evidence="4 6" id="KW-0238">DNA-binding</keyword>
<dbReference type="PROSITE" id="PS01063">
    <property type="entry name" value="SIGMA70_ECF"/>
    <property type="match status" value="1"/>
</dbReference>
<dbReference type="Gene3D" id="1.10.10.10">
    <property type="entry name" value="Winged helix-like DNA-binding domain superfamily/Winged helix DNA-binding domain"/>
    <property type="match status" value="1"/>
</dbReference>
<dbReference type="PANTHER" id="PTHR43133">
    <property type="entry name" value="RNA POLYMERASE ECF-TYPE SIGMA FACTO"/>
    <property type="match status" value="1"/>
</dbReference>
<reference evidence="9 10" key="1">
    <citation type="submission" date="2019-02" db="EMBL/GenBank/DDBJ databases">
        <title>Prokaryotic population dynamics and viral predation in marine succession experiment using metagenomics: the confinement effect.</title>
        <authorList>
            <person name="Haro-Moreno J.M."/>
            <person name="Rodriguez-Valera F."/>
            <person name="Lopez-Perez M."/>
        </authorList>
    </citation>
    <scope>NUCLEOTIDE SEQUENCE [LARGE SCALE GENOMIC DNA]</scope>
    <source>
        <strain evidence="9">MED-G167</strain>
    </source>
</reference>
<gene>
    <name evidence="9" type="ORF">EVB00_01435</name>
</gene>
<dbReference type="AlphaFoldDB" id="A0A520MAB6"/>
<accession>A0A520MAB6</accession>
<dbReference type="InterPro" id="IPR036388">
    <property type="entry name" value="WH-like_DNA-bd_sf"/>
</dbReference>
<evidence type="ECO:0000259" key="7">
    <source>
        <dbReference type="Pfam" id="PF04542"/>
    </source>
</evidence>
<evidence type="ECO:0000256" key="6">
    <source>
        <dbReference type="RuleBase" id="RU000716"/>
    </source>
</evidence>
<evidence type="ECO:0000256" key="1">
    <source>
        <dbReference type="ARBA" id="ARBA00010641"/>
    </source>
</evidence>
<dbReference type="InterPro" id="IPR013249">
    <property type="entry name" value="RNA_pol_sigma70_r4_t2"/>
</dbReference>
<feature type="domain" description="RNA polymerase sigma factor 70 region 4 type 2" evidence="8">
    <location>
        <begin position="128"/>
        <end position="178"/>
    </location>
</feature>
<sequence length="190" mass="22204">MNTKNNNEDSYLIEKVKERNQDAFKLLMIKYQPRIYSALYGYVKSKEDAEDLTQQVFIRVWNKIDSFRGDSAFFTWLYRVAINIAKNHVTSAGYKKQKLNISDEIANFEYPHFDSPELSIESSETSKIIKDFISSLPEILKTAFILREYDGKSYEEIAEIIDCPVGTVRSRIFRAREAILDFIKEELSNE</sequence>
<protein>
    <recommendedName>
        <fullName evidence="6">RNA polymerase sigma factor</fullName>
    </recommendedName>
</protein>
<dbReference type="GO" id="GO:0006352">
    <property type="term" value="P:DNA-templated transcription initiation"/>
    <property type="evidence" value="ECO:0007669"/>
    <property type="project" value="InterPro"/>
</dbReference>
<name>A0A520MAB6_9GAMM</name>
<dbReference type="CDD" id="cd06171">
    <property type="entry name" value="Sigma70_r4"/>
    <property type="match status" value="1"/>
</dbReference>
<evidence type="ECO:0000259" key="8">
    <source>
        <dbReference type="Pfam" id="PF08281"/>
    </source>
</evidence>
<dbReference type="InterPro" id="IPR013325">
    <property type="entry name" value="RNA_pol_sigma_r2"/>
</dbReference>
<proteinExistence type="inferred from homology"/>
<dbReference type="Pfam" id="PF08281">
    <property type="entry name" value="Sigma70_r4_2"/>
    <property type="match status" value="1"/>
</dbReference>
<evidence type="ECO:0000313" key="10">
    <source>
        <dbReference type="Proteomes" id="UP000318359"/>
    </source>
</evidence>
<dbReference type="InterPro" id="IPR007627">
    <property type="entry name" value="RNA_pol_sigma70_r2"/>
</dbReference>
<evidence type="ECO:0000256" key="2">
    <source>
        <dbReference type="ARBA" id="ARBA00023015"/>
    </source>
</evidence>
<dbReference type="InterPro" id="IPR014284">
    <property type="entry name" value="RNA_pol_sigma-70_dom"/>
</dbReference>
<dbReference type="NCBIfam" id="TIGR02937">
    <property type="entry name" value="sigma70-ECF"/>
    <property type="match status" value="1"/>
</dbReference>
<dbReference type="SUPFAM" id="SSF88659">
    <property type="entry name" value="Sigma3 and sigma4 domains of RNA polymerase sigma factors"/>
    <property type="match status" value="1"/>
</dbReference>
<dbReference type="Gene3D" id="1.10.1740.10">
    <property type="match status" value="1"/>
</dbReference>
<organism evidence="9 10">
    <name type="scientific">SAR86 cluster bacterium</name>
    <dbReference type="NCBI Taxonomy" id="2030880"/>
    <lineage>
        <taxon>Bacteria</taxon>
        <taxon>Pseudomonadati</taxon>
        <taxon>Pseudomonadota</taxon>
        <taxon>Gammaproteobacteria</taxon>
        <taxon>SAR86 cluster</taxon>
    </lineage>
</organism>
<dbReference type="Proteomes" id="UP000318359">
    <property type="component" value="Unassembled WGS sequence"/>
</dbReference>
<dbReference type="EMBL" id="SHBM01000014">
    <property type="protein sequence ID" value="RZO18186.1"/>
    <property type="molecule type" value="Genomic_DNA"/>
</dbReference>
<dbReference type="PANTHER" id="PTHR43133:SF53">
    <property type="entry name" value="ECF RNA POLYMERASE SIGMA-E FACTOR"/>
    <property type="match status" value="1"/>
</dbReference>
<keyword evidence="5 6" id="KW-0804">Transcription</keyword>
<dbReference type="InterPro" id="IPR013324">
    <property type="entry name" value="RNA_pol_sigma_r3/r4-like"/>
</dbReference>
<dbReference type="SUPFAM" id="SSF88946">
    <property type="entry name" value="Sigma2 domain of RNA polymerase sigma factors"/>
    <property type="match status" value="1"/>
</dbReference>
<dbReference type="InterPro" id="IPR039425">
    <property type="entry name" value="RNA_pol_sigma-70-like"/>
</dbReference>
<comment type="similarity">
    <text evidence="1 6">Belongs to the sigma-70 factor family. ECF subfamily.</text>
</comment>